<evidence type="ECO:0000256" key="1">
    <source>
        <dbReference type="SAM" id="SignalP"/>
    </source>
</evidence>
<sequence>MTAERRRIRGVLTALVAVALLAGCSTTAEPPRIPRTQPSWHAPVDDPDAVVAGLCPKGGGSAGPDCRSKVPGYDACVRTHHGRNASALCGRAMVVRAGCVFGDMGRFHDEQDCAASSEAYVSCRTGTPRRSDEVCALGETEFWRCPDAFDPASGFDCAQARAAYYECRDDSRSDHQYCSAYVEVLGLCRTLRVGCSDLLGEYLVCAEKGNSANGCAFGQRVRVTCLRDLADGLFRQASTCDSVWRRALTDCLGMKGYHMDGSTPCVGGGDWRDASYSICEKRGESHETVGVAYVDPQDRGIYVKPLCWATQDGQRTLADLVEDHFSERGVRVVFLDGETRHGPM</sequence>
<name>A0A7Y6IEA7_9ACTN</name>
<gene>
    <name evidence="2" type="ORF">HTZ77_31855</name>
</gene>
<protein>
    <recommendedName>
        <fullName evidence="4">Conjugal transfer protein TraN</fullName>
    </recommendedName>
</protein>
<comment type="caution">
    <text evidence="2">The sequence shown here is derived from an EMBL/GenBank/DDBJ whole genome shotgun (WGS) entry which is preliminary data.</text>
</comment>
<evidence type="ECO:0000313" key="2">
    <source>
        <dbReference type="EMBL" id="NUW35980.1"/>
    </source>
</evidence>
<dbReference type="RefSeq" id="WP_175593429.1">
    <property type="nucleotide sequence ID" value="NZ_JABWGN010000013.1"/>
</dbReference>
<dbReference type="EMBL" id="JABWGN010000013">
    <property type="protein sequence ID" value="NUW35980.1"/>
    <property type="molecule type" value="Genomic_DNA"/>
</dbReference>
<reference evidence="2 3" key="1">
    <citation type="submission" date="2020-06" db="EMBL/GenBank/DDBJ databases">
        <title>Nonomuraea sp. SMC257, a novel actinomycete isolated from soil.</title>
        <authorList>
            <person name="Chanama M."/>
        </authorList>
    </citation>
    <scope>NUCLEOTIDE SEQUENCE [LARGE SCALE GENOMIC DNA]</scope>
    <source>
        <strain evidence="2 3">SMC257</strain>
    </source>
</reference>
<feature type="chain" id="PRO_5031535552" description="Conjugal transfer protein TraN" evidence="1">
    <location>
        <begin position="29"/>
        <end position="344"/>
    </location>
</feature>
<feature type="signal peptide" evidence="1">
    <location>
        <begin position="1"/>
        <end position="28"/>
    </location>
</feature>
<evidence type="ECO:0008006" key="4">
    <source>
        <dbReference type="Google" id="ProtNLM"/>
    </source>
</evidence>
<keyword evidence="3" id="KW-1185">Reference proteome</keyword>
<accession>A0A7Y6IEA7</accession>
<dbReference type="AlphaFoldDB" id="A0A7Y6IEA7"/>
<proteinExistence type="predicted"/>
<organism evidence="2 3">
    <name type="scientific">Nonomuraea montanisoli</name>
    <dbReference type="NCBI Taxonomy" id="2741721"/>
    <lineage>
        <taxon>Bacteria</taxon>
        <taxon>Bacillati</taxon>
        <taxon>Actinomycetota</taxon>
        <taxon>Actinomycetes</taxon>
        <taxon>Streptosporangiales</taxon>
        <taxon>Streptosporangiaceae</taxon>
        <taxon>Nonomuraea</taxon>
    </lineage>
</organism>
<evidence type="ECO:0000313" key="3">
    <source>
        <dbReference type="Proteomes" id="UP000586042"/>
    </source>
</evidence>
<dbReference type="PROSITE" id="PS51257">
    <property type="entry name" value="PROKAR_LIPOPROTEIN"/>
    <property type="match status" value="1"/>
</dbReference>
<keyword evidence="1" id="KW-0732">Signal</keyword>
<dbReference type="Proteomes" id="UP000586042">
    <property type="component" value="Unassembled WGS sequence"/>
</dbReference>